<keyword evidence="3 8" id="KW-0812">Transmembrane</keyword>
<feature type="transmembrane region" description="Helical" evidence="8">
    <location>
        <begin position="6"/>
        <end position="21"/>
    </location>
</feature>
<evidence type="ECO:0000256" key="5">
    <source>
        <dbReference type="ARBA" id="ARBA00022989"/>
    </source>
</evidence>
<dbReference type="Pfam" id="PF18967">
    <property type="entry name" value="PycTM"/>
    <property type="match status" value="1"/>
</dbReference>
<dbReference type="Proteomes" id="UP001319045">
    <property type="component" value="Chromosome"/>
</dbReference>
<evidence type="ECO:0000256" key="4">
    <source>
        <dbReference type="ARBA" id="ARBA00022741"/>
    </source>
</evidence>
<protein>
    <recommendedName>
        <fullName evidence="9">Pycsar effector protein domain-containing protein</fullName>
    </recommendedName>
</protein>
<name>A0ABN6EHA0_9BACT</name>
<gene>
    <name evidence="10" type="ORF">prwr041_12100</name>
</gene>
<evidence type="ECO:0000259" key="9">
    <source>
        <dbReference type="Pfam" id="PF18967"/>
    </source>
</evidence>
<keyword evidence="5 8" id="KW-1133">Transmembrane helix</keyword>
<proteinExistence type="predicted"/>
<comment type="subcellular location">
    <subcellularLocation>
        <location evidence="1">Cell membrane</location>
    </subcellularLocation>
</comment>
<evidence type="ECO:0000256" key="1">
    <source>
        <dbReference type="ARBA" id="ARBA00004236"/>
    </source>
</evidence>
<evidence type="ECO:0000256" key="6">
    <source>
        <dbReference type="ARBA" id="ARBA00023118"/>
    </source>
</evidence>
<sequence length="234" mass="27419">METYRIIFFVVCVAIIGYKYYRHNKPINIKREKKANDETAITILSNEDKKQKDDFEYTLESVNSWINSCDQKAGILLAIVGVTITVIGTSDFLKYLRKYIFNPFVENITETSNLSFSWSRFTVFVLLAISIAILITSCYYLFLAINGNIDDEKIREDHPGLEKTSYIFYGSINKMKYEIFKEDNIKFVDDLKSQIYLNSKIATKKFQNYNKGLYWFKFLLVVSIMLFIAIMFIK</sequence>
<keyword evidence="7 8" id="KW-0472">Membrane</keyword>
<feature type="transmembrane region" description="Helical" evidence="8">
    <location>
        <begin position="214"/>
        <end position="233"/>
    </location>
</feature>
<keyword evidence="6" id="KW-0051">Antiviral defense</keyword>
<evidence type="ECO:0000256" key="2">
    <source>
        <dbReference type="ARBA" id="ARBA00022475"/>
    </source>
</evidence>
<dbReference type="EMBL" id="AP024484">
    <property type="protein sequence ID" value="BCS85317.1"/>
    <property type="molecule type" value="Genomic_DNA"/>
</dbReference>
<evidence type="ECO:0000256" key="7">
    <source>
        <dbReference type="ARBA" id="ARBA00023136"/>
    </source>
</evidence>
<feature type="transmembrane region" description="Helical" evidence="8">
    <location>
        <begin position="73"/>
        <end position="93"/>
    </location>
</feature>
<evidence type="ECO:0000256" key="8">
    <source>
        <dbReference type="SAM" id="Phobius"/>
    </source>
</evidence>
<evidence type="ECO:0000313" key="11">
    <source>
        <dbReference type="Proteomes" id="UP001319045"/>
    </source>
</evidence>
<keyword evidence="11" id="KW-1185">Reference proteome</keyword>
<reference evidence="10 11" key="1">
    <citation type="journal article" date="2022" name="Int. J. Syst. Evol. Microbiol.">
        <title>Prevotella herbatica sp. nov., a plant polysaccharide-decomposing anaerobic bacterium isolated from a methanogenic reactor.</title>
        <authorList>
            <person name="Uek A."/>
            <person name="Tonouchi A."/>
            <person name="Kaku N."/>
            <person name="Ueki K."/>
        </authorList>
    </citation>
    <scope>NUCLEOTIDE SEQUENCE [LARGE SCALE GENOMIC DNA]</scope>
    <source>
        <strain evidence="10 11">WR041</strain>
    </source>
</reference>
<feature type="transmembrane region" description="Helical" evidence="8">
    <location>
        <begin position="121"/>
        <end position="145"/>
    </location>
</feature>
<dbReference type="RefSeq" id="WP_207155468.1">
    <property type="nucleotide sequence ID" value="NZ_AP024484.1"/>
</dbReference>
<keyword evidence="2" id="KW-1003">Cell membrane</keyword>
<evidence type="ECO:0000313" key="10">
    <source>
        <dbReference type="EMBL" id="BCS85317.1"/>
    </source>
</evidence>
<accession>A0ABN6EHA0</accession>
<organism evidence="10 11">
    <name type="scientific">Prevotella herbatica</name>
    <dbReference type="NCBI Taxonomy" id="2801997"/>
    <lineage>
        <taxon>Bacteria</taxon>
        <taxon>Pseudomonadati</taxon>
        <taxon>Bacteroidota</taxon>
        <taxon>Bacteroidia</taxon>
        <taxon>Bacteroidales</taxon>
        <taxon>Prevotellaceae</taxon>
        <taxon>Prevotella</taxon>
    </lineage>
</organism>
<evidence type="ECO:0000256" key="3">
    <source>
        <dbReference type="ARBA" id="ARBA00022692"/>
    </source>
</evidence>
<keyword evidence="4" id="KW-0547">Nucleotide-binding</keyword>
<dbReference type="InterPro" id="IPR043760">
    <property type="entry name" value="PycTM_dom"/>
</dbReference>
<feature type="domain" description="Pycsar effector protein" evidence="9">
    <location>
        <begin position="56"/>
        <end position="229"/>
    </location>
</feature>